<dbReference type="InterPro" id="IPR009593">
    <property type="entry name" value="DUF1203"/>
</dbReference>
<evidence type="ECO:0000313" key="1">
    <source>
        <dbReference type="EMBL" id="AKU18873.1"/>
    </source>
</evidence>
<evidence type="ECO:0008006" key="3">
    <source>
        <dbReference type="Google" id="ProtNLM"/>
    </source>
</evidence>
<keyword evidence="2" id="KW-1185">Reference proteome</keyword>
<gene>
    <name evidence="1" type="ORF">VV02_12420</name>
</gene>
<dbReference type="Pfam" id="PF06718">
    <property type="entry name" value="DUF1203"/>
    <property type="match status" value="1"/>
</dbReference>
<evidence type="ECO:0000313" key="2">
    <source>
        <dbReference type="Proteomes" id="UP000066480"/>
    </source>
</evidence>
<dbReference type="PIRSF" id="PIRSF034110">
    <property type="entry name" value="DUF1203"/>
    <property type="match status" value="1"/>
</dbReference>
<proteinExistence type="predicted"/>
<reference evidence="1 2" key="1">
    <citation type="submission" date="2015-03" db="EMBL/GenBank/DDBJ databases">
        <title>Luteipulveratus halotolerans sp. nov., a novel actinobacterium (Dermacoccaceae) from Sarawak, Malaysia.</title>
        <authorList>
            <person name="Juboi H."/>
            <person name="Basik A."/>
            <person name="Shamsul S.S."/>
            <person name="Arnold P."/>
            <person name="Schmitt E.K."/>
            <person name="Sanglier J.-J."/>
            <person name="Yeo T."/>
        </authorList>
    </citation>
    <scope>NUCLEOTIDE SEQUENCE [LARGE SCALE GENOMIC DNA]</scope>
    <source>
        <strain evidence="1 2">MN07-A0370</strain>
    </source>
</reference>
<accession>A0A0K1JQK8</accession>
<protein>
    <recommendedName>
        <fullName evidence="3">DUF1203 domain-containing protein</fullName>
    </recommendedName>
</protein>
<dbReference type="AlphaFoldDB" id="A0A0K1JQK8"/>
<dbReference type="Proteomes" id="UP000066480">
    <property type="component" value="Chromosome"/>
</dbReference>
<sequence>MKAIWHSGLDQRGNTLRPQRHEETFPLRCCLRQSELTEEIALISYAPLQGPSPWAEVGPVFVHATPCDGYDSPGLPEAMRIGSKVLRSYRADGSLDYDGIVVAEPDADLEPLLEDLLADPARAEVHVRSLTAQCFTYRVTRSGEAPLT</sequence>
<name>A0A0K1JQK8_9MICO</name>
<dbReference type="EMBL" id="CP011112">
    <property type="protein sequence ID" value="AKU18873.1"/>
    <property type="molecule type" value="Genomic_DNA"/>
</dbReference>
<organism evidence="1 2">
    <name type="scientific">Luteipulveratus mongoliensis</name>
    <dbReference type="NCBI Taxonomy" id="571913"/>
    <lineage>
        <taxon>Bacteria</taxon>
        <taxon>Bacillati</taxon>
        <taxon>Actinomycetota</taxon>
        <taxon>Actinomycetes</taxon>
        <taxon>Micrococcales</taxon>
        <taxon>Dermacoccaceae</taxon>
        <taxon>Luteipulveratus</taxon>
    </lineage>
</organism>
<dbReference type="KEGG" id="lmoi:VV02_12420"/>